<dbReference type="Proteomes" id="UP001497535">
    <property type="component" value="Unassembled WGS sequence"/>
</dbReference>
<protein>
    <submittedName>
        <fullName evidence="1">Uncharacterized protein</fullName>
    </submittedName>
</protein>
<sequence length="201" mass="24211">MKIFRYLFQQLFNSAFDNVCFGCYTINSEMMELLFYENETNMPLQIYSKKARLEIKDGNTESFFPFIWNYLISNVFKLDIYIQNNTEKHFNDLFKILTTGRNKFSAAYFCCHNQKYYNLIIQHIETASDFYKMVKIIKFKRVEGDLVISERAENIEKKNDKFGELYTSYQLSNKYDPKMKFSVHIKEHKMFGHNVEIERIN</sequence>
<gene>
    <name evidence="1" type="ORF">MENTE1834_LOCUS46754</name>
</gene>
<evidence type="ECO:0000313" key="1">
    <source>
        <dbReference type="EMBL" id="CAK5120490.1"/>
    </source>
</evidence>
<organism evidence="1 2">
    <name type="scientific">Meloidogyne enterolobii</name>
    <name type="common">Root-knot nematode worm</name>
    <name type="synonym">Meloidogyne mayaguensis</name>
    <dbReference type="NCBI Taxonomy" id="390850"/>
    <lineage>
        <taxon>Eukaryota</taxon>
        <taxon>Metazoa</taxon>
        <taxon>Ecdysozoa</taxon>
        <taxon>Nematoda</taxon>
        <taxon>Chromadorea</taxon>
        <taxon>Rhabditida</taxon>
        <taxon>Tylenchina</taxon>
        <taxon>Tylenchomorpha</taxon>
        <taxon>Tylenchoidea</taxon>
        <taxon>Meloidogynidae</taxon>
        <taxon>Meloidogyninae</taxon>
        <taxon>Meloidogyne</taxon>
    </lineage>
</organism>
<keyword evidence="2" id="KW-1185">Reference proteome</keyword>
<dbReference type="EMBL" id="CAVMJV010000175">
    <property type="protein sequence ID" value="CAK5120490.1"/>
    <property type="molecule type" value="Genomic_DNA"/>
</dbReference>
<evidence type="ECO:0000313" key="2">
    <source>
        <dbReference type="Proteomes" id="UP001497535"/>
    </source>
</evidence>
<name>A0ACB1B3E6_MELEN</name>
<proteinExistence type="predicted"/>
<reference evidence="1" key="1">
    <citation type="submission" date="2023-11" db="EMBL/GenBank/DDBJ databases">
        <authorList>
            <person name="Poullet M."/>
        </authorList>
    </citation>
    <scope>NUCLEOTIDE SEQUENCE</scope>
    <source>
        <strain evidence="1">E1834</strain>
    </source>
</reference>
<comment type="caution">
    <text evidence="1">The sequence shown here is derived from an EMBL/GenBank/DDBJ whole genome shotgun (WGS) entry which is preliminary data.</text>
</comment>
<accession>A0ACB1B3E6</accession>